<name>A0A6A6H2H0_VIRVR</name>
<dbReference type="Proteomes" id="UP000800092">
    <property type="component" value="Unassembled WGS sequence"/>
</dbReference>
<evidence type="ECO:0008006" key="3">
    <source>
        <dbReference type="Google" id="ProtNLM"/>
    </source>
</evidence>
<accession>A0A6A6H2H0</accession>
<organism evidence="1 2">
    <name type="scientific">Viridothelium virens</name>
    <name type="common">Speckled blister lichen</name>
    <name type="synonym">Trypethelium virens</name>
    <dbReference type="NCBI Taxonomy" id="1048519"/>
    <lineage>
        <taxon>Eukaryota</taxon>
        <taxon>Fungi</taxon>
        <taxon>Dikarya</taxon>
        <taxon>Ascomycota</taxon>
        <taxon>Pezizomycotina</taxon>
        <taxon>Dothideomycetes</taxon>
        <taxon>Dothideomycetes incertae sedis</taxon>
        <taxon>Trypetheliales</taxon>
        <taxon>Trypetheliaceae</taxon>
        <taxon>Viridothelium</taxon>
    </lineage>
</organism>
<protein>
    <recommendedName>
        <fullName evidence="3">RRM domain-containing protein</fullName>
    </recommendedName>
</protein>
<sequence>MGDVRTPRQSQSSNLIVKGSDSVHLPTLMDHLSLAPKVSFVRSSCSSLNNIAKLDENALLVLFTPVIAIPQTTGAEGAALKHDPVDPFEAFGRDLARYHQRIRHVPYLPSVGMTATHEAFARRAGAIIIVMWGSTTTKSGNPSSSPFVEATAPQRVFADAVRRNASPDSRSEAATPIVLFITGTSQSTLTEKDLGDIFRNYGNILHSQEYSQLSSRQVVDILFQE</sequence>
<dbReference type="AlphaFoldDB" id="A0A6A6H2H0"/>
<evidence type="ECO:0000313" key="1">
    <source>
        <dbReference type="EMBL" id="KAF2232089.1"/>
    </source>
</evidence>
<proteinExistence type="predicted"/>
<reference evidence="1" key="1">
    <citation type="journal article" date="2020" name="Stud. Mycol.">
        <title>101 Dothideomycetes genomes: a test case for predicting lifestyles and emergence of pathogens.</title>
        <authorList>
            <person name="Haridas S."/>
            <person name="Albert R."/>
            <person name="Binder M."/>
            <person name="Bloem J."/>
            <person name="Labutti K."/>
            <person name="Salamov A."/>
            <person name="Andreopoulos B."/>
            <person name="Baker S."/>
            <person name="Barry K."/>
            <person name="Bills G."/>
            <person name="Bluhm B."/>
            <person name="Cannon C."/>
            <person name="Castanera R."/>
            <person name="Culley D."/>
            <person name="Daum C."/>
            <person name="Ezra D."/>
            <person name="Gonzalez J."/>
            <person name="Henrissat B."/>
            <person name="Kuo A."/>
            <person name="Liang C."/>
            <person name="Lipzen A."/>
            <person name="Lutzoni F."/>
            <person name="Magnuson J."/>
            <person name="Mondo S."/>
            <person name="Nolan M."/>
            <person name="Ohm R."/>
            <person name="Pangilinan J."/>
            <person name="Park H.-J."/>
            <person name="Ramirez L."/>
            <person name="Alfaro M."/>
            <person name="Sun H."/>
            <person name="Tritt A."/>
            <person name="Yoshinaga Y."/>
            <person name="Zwiers L.-H."/>
            <person name="Turgeon B."/>
            <person name="Goodwin S."/>
            <person name="Spatafora J."/>
            <person name="Crous P."/>
            <person name="Grigoriev I."/>
        </authorList>
    </citation>
    <scope>NUCLEOTIDE SEQUENCE</scope>
    <source>
        <strain evidence="1">Tuck. ex Michener</strain>
    </source>
</reference>
<gene>
    <name evidence="1" type="ORF">EV356DRAFT_534932</name>
</gene>
<dbReference type="OrthoDB" id="47059at2759"/>
<evidence type="ECO:0000313" key="2">
    <source>
        <dbReference type="Proteomes" id="UP000800092"/>
    </source>
</evidence>
<keyword evidence="2" id="KW-1185">Reference proteome</keyword>
<dbReference type="EMBL" id="ML991819">
    <property type="protein sequence ID" value="KAF2232089.1"/>
    <property type="molecule type" value="Genomic_DNA"/>
</dbReference>